<protein>
    <submittedName>
        <fullName evidence="10">Lipocalin 12</fullName>
    </submittedName>
</protein>
<evidence type="ECO:0000313" key="10">
    <source>
        <dbReference type="Ensembl" id="ENSMICP00000046291.1"/>
    </source>
</evidence>
<evidence type="ECO:0000256" key="4">
    <source>
        <dbReference type="ARBA" id="ARBA00022525"/>
    </source>
</evidence>
<reference evidence="10" key="1">
    <citation type="submission" date="2016-12" db="EMBL/GenBank/DDBJ databases">
        <title>Mouse lemur reference genome and diversity panel.</title>
        <authorList>
            <person name="Harris R."/>
            <person name="Larsen P."/>
            <person name="Liu Y."/>
            <person name="Hughes D.S."/>
            <person name="Murali S."/>
            <person name="Raveendran M."/>
            <person name="Korchina V."/>
            <person name="Wang M."/>
            <person name="Jhangiani S."/>
            <person name="Bandaranaike D."/>
            <person name="Bellair M."/>
            <person name="Blankenburg K."/>
            <person name="Chao H."/>
            <person name="Dahdouli M."/>
            <person name="Dinh H."/>
            <person name="Doddapaneni H."/>
            <person name="English A."/>
            <person name="Firestine M."/>
            <person name="Gnanaolivu R."/>
            <person name="Gross S."/>
            <person name="Hernandez B."/>
            <person name="Javaid M."/>
            <person name="Jayaseelan J."/>
            <person name="Jones J."/>
            <person name="Khan Z."/>
            <person name="Kovar C."/>
            <person name="Kurapati P."/>
            <person name="Le B."/>
            <person name="Lee S."/>
            <person name="Li M."/>
            <person name="Mathew T."/>
            <person name="Narasimhan A."/>
            <person name="Ngo D."/>
            <person name="Nguyen L."/>
            <person name="Okwuonu G."/>
            <person name="Ongeri F."/>
            <person name="Osuji N."/>
            <person name="Pu L.-L."/>
            <person name="Puazo M."/>
            <person name="Quiroz J."/>
            <person name="Raj R."/>
            <person name="Rajbhandari K."/>
            <person name="Reid J.G."/>
            <person name="Santibanez J."/>
            <person name="Sexton D."/>
            <person name="Skinner E."/>
            <person name="Vee V."/>
            <person name="Weissenberger G."/>
            <person name="Wu Y."/>
            <person name="Xin Y."/>
            <person name="Han Y."/>
            <person name="Campbell C."/>
            <person name="Brown A."/>
            <person name="Sullivan B."/>
            <person name="Shelton J."/>
            <person name="Brown S."/>
            <person name="Dudchenko O."/>
            <person name="Machol I."/>
            <person name="Durand N."/>
            <person name="Shamim M."/>
            <person name="Lieberman A."/>
            <person name="Muzny D.M."/>
            <person name="Richards S."/>
            <person name="Yoder A."/>
            <person name="Worley K.C."/>
            <person name="Rogers J."/>
            <person name="Gibbs R.A."/>
        </authorList>
    </citation>
    <scope>NUCLEOTIDE SEQUENCE [LARGE SCALE GENOMIC DNA]</scope>
</reference>
<dbReference type="SUPFAM" id="SSF50814">
    <property type="entry name" value="Lipocalins"/>
    <property type="match status" value="1"/>
</dbReference>
<evidence type="ECO:0000256" key="8">
    <source>
        <dbReference type="SAM" id="SignalP"/>
    </source>
</evidence>
<reference evidence="10" key="3">
    <citation type="submission" date="2025-09" db="UniProtKB">
        <authorList>
            <consortium name="Ensembl"/>
        </authorList>
    </citation>
    <scope>IDENTIFICATION</scope>
</reference>
<reference evidence="10" key="2">
    <citation type="submission" date="2025-08" db="UniProtKB">
        <authorList>
            <consortium name="Ensembl"/>
        </authorList>
    </citation>
    <scope>IDENTIFICATION</scope>
</reference>
<dbReference type="Gene3D" id="2.40.128.20">
    <property type="match status" value="1"/>
</dbReference>
<dbReference type="InterPro" id="IPR000566">
    <property type="entry name" value="Lipocln_cytosolic_FA-bd_dom"/>
</dbReference>
<evidence type="ECO:0000259" key="9">
    <source>
        <dbReference type="Pfam" id="PF00061"/>
    </source>
</evidence>
<dbReference type="InterPro" id="IPR003087">
    <property type="entry name" value="LCN2/LCN12"/>
</dbReference>
<dbReference type="AlphaFoldDB" id="A0A8C5Y516"/>
<dbReference type="PRINTS" id="PR01275">
    <property type="entry name" value="NGELATINASE"/>
</dbReference>
<keyword evidence="4" id="KW-0964">Secreted</keyword>
<evidence type="ECO:0000256" key="6">
    <source>
        <dbReference type="ARBA" id="ARBA00023157"/>
    </source>
</evidence>
<keyword evidence="6" id="KW-1015">Disulfide bond</keyword>
<accession>A0A8C5Y516</accession>
<dbReference type="Proteomes" id="UP000694394">
    <property type="component" value="Chromosome 10"/>
</dbReference>
<evidence type="ECO:0000256" key="7">
    <source>
        <dbReference type="ARBA" id="ARBA00023180"/>
    </source>
</evidence>
<feature type="domain" description="Lipocalin/cytosolic fatty-acid binding" evidence="9">
    <location>
        <begin position="40"/>
        <end position="180"/>
    </location>
</feature>
<dbReference type="GeneTree" id="ENSGT01050000244868"/>
<dbReference type="EMBL" id="ABDC03015031">
    <property type="status" value="NOT_ANNOTATED_CDS"/>
    <property type="molecule type" value="Genomic_DNA"/>
</dbReference>
<dbReference type="EMBL" id="ABDC03015032">
    <property type="status" value="NOT_ANNOTATED_CDS"/>
    <property type="molecule type" value="Genomic_DNA"/>
</dbReference>
<evidence type="ECO:0000256" key="1">
    <source>
        <dbReference type="ARBA" id="ARBA00004613"/>
    </source>
</evidence>
<evidence type="ECO:0000256" key="3">
    <source>
        <dbReference type="ARBA" id="ARBA00022448"/>
    </source>
</evidence>
<dbReference type="GO" id="GO:0005615">
    <property type="term" value="C:extracellular space"/>
    <property type="evidence" value="ECO:0007669"/>
    <property type="project" value="TreeGrafter"/>
</dbReference>
<dbReference type="GO" id="GO:0036094">
    <property type="term" value="F:small molecule binding"/>
    <property type="evidence" value="ECO:0007669"/>
    <property type="project" value="InterPro"/>
</dbReference>
<keyword evidence="7" id="KW-0325">Glycoprotein</keyword>
<feature type="signal peptide" evidence="8">
    <location>
        <begin position="1"/>
        <end position="19"/>
    </location>
</feature>
<gene>
    <name evidence="10" type="primary">LCN12</name>
</gene>
<dbReference type="InterPro" id="IPR002345">
    <property type="entry name" value="Lipocalin"/>
</dbReference>
<name>A0A8C5Y516_MICMU</name>
<dbReference type="InterPro" id="IPR012674">
    <property type="entry name" value="Calycin"/>
</dbReference>
<proteinExistence type="inferred from homology"/>
<dbReference type="PANTHER" id="PTHR11430">
    <property type="entry name" value="LIPOCALIN"/>
    <property type="match status" value="1"/>
</dbReference>
<feature type="chain" id="PRO_5034664494" evidence="8">
    <location>
        <begin position="20"/>
        <end position="192"/>
    </location>
</feature>
<sequence>MGPRRALWLLLTLPDVLWGQTLSPPSMQPAMQSFQGDQFQGEWFVLGLASNTFRKEHKALLGPFTTTYEPRDTGGFTVSNAMTRGRHCKSWFYVMIPGSQAGQFTVDHGRGPGADREEIRVVDSDYTGFALVLSHRLTSHLTVIRVSLLGRSWMLPSGTMDKFMCLGRTQGLSETNIAFPDLPGWRPQPGAC</sequence>
<comment type="similarity">
    <text evidence="2">Belongs to the calycin superfamily. Lipocalin family.</text>
</comment>
<evidence type="ECO:0000256" key="2">
    <source>
        <dbReference type="ARBA" id="ARBA00006889"/>
    </source>
</evidence>
<evidence type="ECO:0000313" key="11">
    <source>
        <dbReference type="Proteomes" id="UP000694394"/>
    </source>
</evidence>
<keyword evidence="11" id="KW-1185">Reference proteome</keyword>
<evidence type="ECO:0000256" key="5">
    <source>
        <dbReference type="ARBA" id="ARBA00022729"/>
    </source>
</evidence>
<comment type="subcellular location">
    <subcellularLocation>
        <location evidence="1">Secreted</location>
    </subcellularLocation>
</comment>
<dbReference type="Pfam" id="PF00061">
    <property type="entry name" value="Lipocalin"/>
    <property type="match status" value="1"/>
</dbReference>
<dbReference type="PANTHER" id="PTHR11430:SF12">
    <property type="entry name" value="EPIDIDYMAL-SPECIFIC LIPOCALIN-12"/>
    <property type="match status" value="1"/>
</dbReference>
<organism evidence="10 11">
    <name type="scientific">Microcebus murinus</name>
    <name type="common">Gray mouse lemur</name>
    <name type="synonym">Lemur murinus</name>
    <dbReference type="NCBI Taxonomy" id="30608"/>
    <lineage>
        <taxon>Eukaryota</taxon>
        <taxon>Metazoa</taxon>
        <taxon>Chordata</taxon>
        <taxon>Craniata</taxon>
        <taxon>Vertebrata</taxon>
        <taxon>Euteleostomi</taxon>
        <taxon>Mammalia</taxon>
        <taxon>Eutheria</taxon>
        <taxon>Euarchontoglires</taxon>
        <taxon>Primates</taxon>
        <taxon>Strepsirrhini</taxon>
        <taxon>Lemuriformes</taxon>
        <taxon>Cheirogaleidae</taxon>
        <taxon>Microcebus</taxon>
    </lineage>
</organism>
<keyword evidence="5 8" id="KW-0732">Signal</keyword>
<keyword evidence="3" id="KW-0813">Transport</keyword>
<dbReference type="Ensembl" id="ENSMICT00000062239.1">
    <property type="protein sequence ID" value="ENSMICP00000046291.1"/>
    <property type="gene ID" value="ENSMICG00000043817.1"/>
</dbReference>